<name>A0A2G7FFL3_9EURO</name>
<evidence type="ECO:0000256" key="1">
    <source>
        <dbReference type="SAM" id="MobiDB-lite"/>
    </source>
</evidence>
<organism evidence="2 3">
    <name type="scientific">Aspergillus arachidicola</name>
    <dbReference type="NCBI Taxonomy" id="656916"/>
    <lineage>
        <taxon>Eukaryota</taxon>
        <taxon>Fungi</taxon>
        <taxon>Dikarya</taxon>
        <taxon>Ascomycota</taxon>
        <taxon>Pezizomycotina</taxon>
        <taxon>Eurotiomycetes</taxon>
        <taxon>Eurotiomycetidae</taxon>
        <taxon>Eurotiales</taxon>
        <taxon>Aspergillaceae</taxon>
        <taxon>Aspergillus</taxon>
        <taxon>Aspergillus subgen. Circumdati</taxon>
    </lineage>
</organism>
<reference evidence="2 3" key="1">
    <citation type="submission" date="2017-05" db="EMBL/GenBank/DDBJ databases">
        <title>Genome sequence for an aflatoxigenic pathogen of Argentinian peanut, Aspergillus arachidicola.</title>
        <authorList>
            <person name="Moore G."/>
            <person name="Beltz S.B."/>
            <person name="Mack B.M."/>
        </authorList>
    </citation>
    <scope>NUCLEOTIDE SEQUENCE [LARGE SCALE GENOMIC DNA]</scope>
    <source>
        <strain evidence="2 3">CBS 117610</strain>
    </source>
</reference>
<protein>
    <recommendedName>
        <fullName evidence="4">Aminoglycoside phosphotransferase domain-containing protein</fullName>
    </recommendedName>
</protein>
<dbReference type="STRING" id="656916.A0A2G7FFL3"/>
<evidence type="ECO:0008006" key="4">
    <source>
        <dbReference type="Google" id="ProtNLM"/>
    </source>
</evidence>
<feature type="region of interest" description="Disordered" evidence="1">
    <location>
        <begin position="173"/>
        <end position="194"/>
    </location>
</feature>
<proteinExistence type="predicted"/>
<dbReference type="EMBL" id="NEXV01000689">
    <property type="protein sequence ID" value="PIG79353.1"/>
    <property type="molecule type" value="Genomic_DNA"/>
</dbReference>
<accession>A0A2G7FFL3</accession>
<keyword evidence="3" id="KW-1185">Reference proteome</keyword>
<comment type="caution">
    <text evidence="2">The sequence shown here is derived from an EMBL/GenBank/DDBJ whole genome shotgun (WGS) entry which is preliminary data.</text>
</comment>
<gene>
    <name evidence="2" type="ORF">AARAC_009097</name>
</gene>
<evidence type="ECO:0000313" key="3">
    <source>
        <dbReference type="Proteomes" id="UP000231358"/>
    </source>
</evidence>
<dbReference type="AlphaFoldDB" id="A0A2G7FFL3"/>
<sequence>MAQRGLCWKEDEMGELVPVWARSPDISVIRSLAVKHLPESHDNVDVTFFAEGSFNKLYCVSSPDIPQDYLIRVALPVDPFFKTESEVATLAYIQKPPPPPIPGTIEPELRELRKDWEKVRLRRLYTQTLQNDIEVSPDIMRKRKFSDCLENIEINWTASRYWARGVLQEARSMKKESDQGHQTHNVRLDATLDG</sequence>
<evidence type="ECO:0000313" key="2">
    <source>
        <dbReference type="EMBL" id="PIG79353.1"/>
    </source>
</evidence>
<dbReference type="Proteomes" id="UP000231358">
    <property type="component" value="Unassembled WGS sequence"/>
</dbReference>